<sequence length="315" mass="35263">MWRLLSILFGCIFMMPVHGVIHGEPMPIEQVSTGQLHVEQLKWYGGTNTQVTEHDECSSVVVGTHPLTVLTVSHCLRDSKINPITRTPVVKIFLGRPVPAIRAALYNRFNDVENNLAADLAVLIFDGDAPEGIEAIPVVNSLSASQALLCGYGRGIDDHQIENPRCAVKPLLSAEEDFYQFVPQFYEQLDPLLHLQFRAQFLAKHAMISSPSALLAVSRVQNERYQFELPMPTRGDSGGPWIVNLQNGQQGVIALTSFVETFYRKNKQWPFFNENRAPLMDFPYAAFGVRLDTVEAQALFTRARLEGADIHMLSE</sequence>
<name>A0A1E3GQ01_9GAMM</name>
<dbReference type="SUPFAM" id="SSF50494">
    <property type="entry name" value="Trypsin-like serine proteases"/>
    <property type="match status" value="1"/>
</dbReference>
<dbReference type="EMBL" id="MCRI01000061">
    <property type="protein sequence ID" value="ODN65491.1"/>
    <property type="molecule type" value="Genomic_DNA"/>
</dbReference>
<dbReference type="RefSeq" id="WP_069297071.1">
    <property type="nucleotide sequence ID" value="NZ_MCRI01000061.1"/>
</dbReference>
<evidence type="ECO:0000313" key="1">
    <source>
        <dbReference type="EMBL" id="ODN65491.1"/>
    </source>
</evidence>
<organism evidence="1 2">
    <name type="scientific">Methylophaga muralis</name>
    <dbReference type="NCBI Taxonomy" id="291169"/>
    <lineage>
        <taxon>Bacteria</taxon>
        <taxon>Pseudomonadati</taxon>
        <taxon>Pseudomonadota</taxon>
        <taxon>Gammaproteobacteria</taxon>
        <taxon>Thiotrichales</taxon>
        <taxon>Piscirickettsiaceae</taxon>
        <taxon>Methylophaga</taxon>
    </lineage>
</organism>
<dbReference type="PATRIC" id="fig|291169.3.peg.2756"/>
<proteinExistence type="predicted"/>
<dbReference type="Proteomes" id="UP000094379">
    <property type="component" value="Unassembled WGS sequence"/>
</dbReference>
<reference evidence="1 2" key="1">
    <citation type="submission" date="2016-07" db="EMBL/GenBank/DDBJ databases">
        <title>Draft Genome Sequence of Methylophaga muralis Bur 1.</title>
        <authorList>
            <person name="Vasilenko O.V."/>
            <person name="Doronina N.V."/>
            <person name="Shmareva M.N."/>
            <person name="Tarlachkov S.V."/>
            <person name="Mustakhimov I."/>
            <person name="Trotsenko Y.A."/>
        </authorList>
    </citation>
    <scope>NUCLEOTIDE SEQUENCE [LARGE SCALE GENOMIC DNA]</scope>
    <source>
        <strain evidence="1 2">Bur 1</strain>
    </source>
</reference>
<comment type="caution">
    <text evidence="1">The sequence shown here is derived from an EMBL/GenBank/DDBJ whole genome shotgun (WGS) entry which is preliminary data.</text>
</comment>
<keyword evidence="2" id="KW-1185">Reference proteome</keyword>
<evidence type="ECO:0000313" key="2">
    <source>
        <dbReference type="Proteomes" id="UP000094379"/>
    </source>
</evidence>
<gene>
    <name evidence="1" type="ORF">A9E74_02724</name>
</gene>
<protein>
    <recommendedName>
        <fullName evidence="3">Trypsin</fullName>
    </recommendedName>
</protein>
<accession>A0A1E3GQ01</accession>
<dbReference type="InterPro" id="IPR009003">
    <property type="entry name" value="Peptidase_S1_PA"/>
</dbReference>
<dbReference type="STRING" id="291169.A9E74_02724"/>
<evidence type="ECO:0008006" key="3">
    <source>
        <dbReference type="Google" id="ProtNLM"/>
    </source>
</evidence>
<dbReference type="AlphaFoldDB" id="A0A1E3GQ01"/>